<dbReference type="PANTHER" id="PTHR23513:SF6">
    <property type="entry name" value="MAJOR FACILITATOR SUPERFAMILY ASSOCIATED DOMAIN-CONTAINING PROTEIN"/>
    <property type="match status" value="1"/>
</dbReference>
<evidence type="ECO:0000256" key="4">
    <source>
        <dbReference type="ARBA" id="ARBA00022989"/>
    </source>
</evidence>
<evidence type="ECO:0000256" key="5">
    <source>
        <dbReference type="ARBA" id="ARBA00023136"/>
    </source>
</evidence>
<evidence type="ECO:0000256" key="3">
    <source>
        <dbReference type="ARBA" id="ARBA00022692"/>
    </source>
</evidence>
<feature type="compositionally biased region" description="Basic and acidic residues" evidence="6">
    <location>
        <begin position="402"/>
        <end position="421"/>
    </location>
</feature>
<feature type="transmembrane region" description="Helical" evidence="7">
    <location>
        <begin position="43"/>
        <end position="63"/>
    </location>
</feature>
<organism evidence="8 9">
    <name type="scientific">Rhodococcoides kyotonense</name>
    <dbReference type="NCBI Taxonomy" id="398843"/>
    <lineage>
        <taxon>Bacteria</taxon>
        <taxon>Bacillati</taxon>
        <taxon>Actinomycetota</taxon>
        <taxon>Actinomycetes</taxon>
        <taxon>Mycobacteriales</taxon>
        <taxon>Nocardiaceae</taxon>
        <taxon>Rhodococcoides</taxon>
    </lineage>
</organism>
<feature type="transmembrane region" description="Helical" evidence="7">
    <location>
        <begin position="215"/>
        <end position="237"/>
    </location>
</feature>
<keyword evidence="3 7" id="KW-0812">Transmembrane</keyword>
<evidence type="ECO:0000313" key="9">
    <source>
        <dbReference type="Proteomes" id="UP000077519"/>
    </source>
</evidence>
<evidence type="ECO:0000313" key="8">
    <source>
        <dbReference type="EMBL" id="OAK56666.1"/>
    </source>
</evidence>
<proteinExistence type="predicted"/>
<comment type="subcellular location">
    <subcellularLocation>
        <location evidence="1">Cell membrane</location>
        <topology evidence="1">Multi-pass membrane protein</topology>
    </subcellularLocation>
</comment>
<dbReference type="GO" id="GO:0005886">
    <property type="term" value="C:plasma membrane"/>
    <property type="evidence" value="ECO:0007669"/>
    <property type="project" value="UniProtKB-SubCell"/>
</dbReference>
<keyword evidence="5 7" id="KW-0472">Membrane</keyword>
<sequence length="429" mass="44179">MPLADSRFRRLFTAQILALIGTGLTTVALGLAAFDIAGSDAGAVLGTALGVKMVAYVAVSPVASALTARVNRTTVLVAADAVRAASVLVLPFVVHPWQIYALVFVLQSASATFTPAFQSTIPALLREDVAYTKALSLSRLAYDLESIVSPMVAAALLTVVSYHVLFVGTAAGFAASMSMVLSARLPSMRSVDPVPFRTRITSGARDFVTRAPLRGVAAMNLVAAAVTSVVVVDTVVYVRARLDGSADQVALLLGCFGAGSIAVAVCLPRLLKRVSDRTVMLTGCAVAALTTACTTIFAVVVTTGPIAWICLAVLWVGAGAAASAIGTPTARVIRRCAAADELTALFTAQFSLSHACFLLTYPIVGWVGAAAGQSVSTAISAVLATLATIAASLLWRSSEGGGDDRIGADSKSESRPRDEPGPRPAGIRQ</sequence>
<dbReference type="SUPFAM" id="SSF103473">
    <property type="entry name" value="MFS general substrate transporter"/>
    <property type="match status" value="1"/>
</dbReference>
<reference evidence="8 9" key="1">
    <citation type="submission" date="2016-03" db="EMBL/GenBank/DDBJ databases">
        <title>Genome sequence of Rhodococcus kyotonensis KB10.</title>
        <authorList>
            <person name="Jeong H."/>
            <person name="Hong C.E."/>
            <person name="Jo S.H."/>
            <person name="Park J.M."/>
        </authorList>
    </citation>
    <scope>NUCLEOTIDE SEQUENCE [LARGE SCALE GENOMIC DNA]</scope>
    <source>
        <strain evidence="8 9">KB10</strain>
    </source>
</reference>
<feature type="transmembrane region" description="Helical" evidence="7">
    <location>
        <begin position="375"/>
        <end position="395"/>
    </location>
</feature>
<feature type="transmembrane region" description="Helical" evidence="7">
    <location>
        <begin position="162"/>
        <end position="181"/>
    </location>
</feature>
<feature type="transmembrane region" description="Helical" evidence="7">
    <location>
        <begin position="342"/>
        <end position="363"/>
    </location>
</feature>
<feature type="region of interest" description="Disordered" evidence="6">
    <location>
        <begin position="398"/>
        <end position="429"/>
    </location>
</feature>
<keyword evidence="4 7" id="KW-1133">Transmembrane helix</keyword>
<dbReference type="AlphaFoldDB" id="A0A177YM34"/>
<dbReference type="CDD" id="cd06173">
    <property type="entry name" value="MFS_MefA_like"/>
    <property type="match status" value="1"/>
</dbReference>
<dbReference type="Proteomes" id="UP000077519">
    <property type="component" value="Unassembled WGS sequence"/>
</dbReference>
<feature type="transmembrane region" description="Helical" evidence="7">
    <location>
        <begin position="306"/>
        <end position="330"/>
    </location>
</feature>
<dbReference type="Pfam" id="PF07690">
    <property type="entry name" value="MFS_1"/>
    <property type="match status" value="1"/>
</dbReference>
<keyword evidence="2" id="KW-1003">Cell membrane</keyword>
<dbReference type="InterPro" id="IPR036259">
    <property type="entry name" value="MFS_trans_sf"/>
</dbReference>
<evidence type="ECO:0000256" key="7">
    <source>
        <dbReference type="SAM" id="Phobius"/>
    </source>
</evidence>
<dbReference type="RefSeq" id="WP_068421397.1">
    <property type="nucleotide sequence ID" value="NZ_LVHI01000003.1"/>
</dbReference>
<evidence type="ECO:0000256" key="1">
    <source>
        <dbReference type="ARBA" id="ARBA00004651"/>
    </source>
</evidence>
<dbReference type="PANTHER" id="PTHR23513">
    <property type="entry name" value="INTEGRAL MEMBRANE EFFLUX PROTEIN-RELATED"/>
    <property type="match status" value="1"/>
</dbReference>
<feature type="transmembrane region" description="Helical" evidence="7">
    <location>
        <begin position="279"/>
        <end position="300"/>
    </location>
</feature>
<dbReference type="GO" id="GO:0022857">
    <property type="term" value="F:transmembrane transporter activity"/>
    <property type="evidence" value="ECO:0007669"/>
    <property type="project" value="InterPro"/>
</dbReference>
<dbReference type="EMBL" id="LVHI01000003">
    <property type="protein sequence ID" value="OAK56666.1"/>
    <property type="molecule type" value="Genomic_DNA"/>
</dbReference>
<evidence type="ECO:0000256" key="6">
    <source>
        <dbReference type="SAM" id="MobiDB-lite"/>
    </source>
</evidence>
<dbReference type="Gene3D" id="1.20.1250.20">
    <property type="entry name" value="MFS general substrate transporter like domains"/>
    <property type="match status" value="2"/>
</dbReference>
<accession>A0A177YM34</accession>
<name>A0A177YM34_9NOCA</name>
<evidence type="ECO:0000256" key="2">
    <source>
        <dbReference type="ARBA" id="ARBA00022475"/>
    </source>
</evidence>
<feature type="transmembrane region" description="Helical" evidence="7">
    <location>
        <begin position="249"/>
        <end position="267"/>
    </location>
</feature>
<comment type="caution">
    <text evidence="8">The sequence shown here is derived from an EMBL/GenBank/DDBJ whole genome shotgun (WGS) entry which is preliminary data.</text>
</comment>
<gene>
    <name evidence="8" type="ORF">A3K89_15445</name>
</gene>
<feature type="transmembrane region" description="Helical" evidence="7">
    <location>
        <begin position="12"/>
        <end position="37"/>
    </location>
</feature>
<protein>
    <submittedName>
        <fullName evidence="8">MFS transporter</fullName>
    </submittedName>
</protein>
<keyword evidence="9" id="KW-1185">Reference proteome</keyword>
<dbReference type="InterPro" id="IPR011701">
    <property type="entry name" value="MFS"/>
</dbReference>